<accession>A0AAW1RBQ2</accession>
<evidence type="ECO:0000313" key="2">
    <source>
        <dbReference type="EMBL" id="KAK9833817.1"/>
    </source>
</evidence>
<dbReference type="Proteomes" id="UP001438707">
    <property type="component" value="Unassembled WGS sequence"/>
</dbReference>
<gene>
    <name evidence="1" type="ORF">WJX74_005768</name>
    <name evidence="2" type="ORF">WJX74_006779</name>
</gene>
<protein>
    <submittedName>
        <fullName evidence="1">Uncharacterized protein</fullName>
    </submittedName>
</protein>
<dbReference type="EMBL" id="JALJOS010000010">
    <property type="protein sequence ID" value="KAK9833817.1"/>
    <property type="molecule type" value="Genomic_DNA"/>
</dbReference>
<evidence type="ECO:0000313" key="1">
    <source>
        <dbReference type="EMBL" id="KAK9830756.1"/>
    </source>
</evidence>
<reference evidence="1 3" key="1">
    <citation type="journal article" date="2024" name="Nat. Commun.">
        <title>Phylogenomics reveals the evolutionary origins of lichenization in chlorophyte algae.</title>
        <authorList>
            <person name="Puginier C."/>
            <person name="Libourel C."/>
            <person name="Otte J."/>
            <person name="Skaloud P."/>
            <person name="Haon M."/>
            <person name="Grisel S."/>
            <person name="Petersen M."/>
            <person name="Berrin J.G."/>
            <person name="Delaux P.M."/>
            <person name="Dal Grande F."/>
            <person name="Keller J."/>
        </authorList>
    </citation>
    <scope>NUCLEOTIDE SEQUENCE [LARGE SCALE GENOMIC DNA]</scope>
    <source>
        <strain evidence="1 3">SAG 2145</strain>
    </source>
</reference>
<organism evidence="1 3">
    <name type="scientific">Apatococcus lobatus</name>
    <dbReference type="NCBI Taxonomy" id="904363"/>
    <lineage>
        <taxon>Eukaryota</taxon>
        <taxon>Viridiplantae</taxon>
        <taxon>Chlorophyta</taxon>
        <taxon>core chlorophytes</taxon>
        <taxon>Trebouxiophyceae</taxon>
        <taxon>Chlorellales</taxon>
        <taxon>Chlorellaceae</taxon>
        <taxon>Apatococcus</taxon>
    </lineage>
</organism>
<dbReference type="EMBL" id="JALJOS010000015">
    <property type="protein sequence ID" value="KAK9830756.1"/>
    <property type="molecule type" value="Genomic_DNA"/>
</dbReference>
<sequence>MPEPRLTITSHTGDRTKKKLSNANELFSAYHNIAFTGSLTVGVNFDVRDHFDVLVMYFSAASAVVRDMMQGSMRVRHLKKDTLYYATYPTYLGDIHFDVFNREKLLNIIEGKEEFQRNIQPSKDPMWTKRAHLAPWLRWLWVFNQQERNVSAFHQEKLLEEFLEYCGYTHEALSTENMMETIETMTVFRNVAYEDVPSVGHAEWEEALGRVQRGLASEEDKYIVTKYFLDHSLMNPHQEPTLAERHDLFNEFLVHQSEIVRRVRNLRYEHERLPRENEVFHENRDAKAHHIREICRALNVPHSQAVEATIDHVAMHKTCMEVLELKEALRKAFGLRFRESKTQPGVDMTTRRGMEILNGVLSNWGFTQIRKATKRKLVRLGGIRHDHTPYKIVIRGASSSTEHSRNKLCLDFLDVNP</sequence>
<keyword evidence="3" id="KW-1185">Reference proteome</keyword>
<name>A0AAW1RBQ2_9CHLO</name>
<dbReference type="AlphaFoldDB" id="A0AAW1RBQ2"/>
<evidence type="ECO:0000313" key="3">
    <source>
        <dbReference type="Proteomes" id="UP001438707"/>
    </source>
</evidence>
<proteinExistence type="predicted"/>
<comment type="caution">
    <text evidence="1">The sequence shown here is derived from an EMBL/GenBank/DDBJ whole genome shotgun (WGS) entry which is preliminary data.</text>
</comment>
<reference evidence="1" key="2">
    <citation type="submission" date="2024-04" db="EMBL/GenBank/DDBJ databases">
        <authorList>
            <person name="Dal Grande F."/>
            <person name="Keller J."/>
            <person name="Delaux P.-M."/>
        </authorList>
    </citation>
    <scope>NUCLEOTIDE SEQUENCE</scope>
    <source>
        <strain evidence="1">SAG 2145</strain>
    </source>
</reference>